<keyword evidence="3" id="KW-1185">Reference proteome</keyword>
<dbReference type="Proteomes" id="UP000198968">
    <property type="component" value="Unassembled WGS sequence"/>
</dbReference>
<gene>
    <name evidence="2" type="ORF">SAMN05428971_4021</name>
</gene>
<dbReference type="AlphaFoldDB" id="A0A1I5H8R6"/>
<evidence type="ECO:0000256" key="1">
    <source>
        <dbReference type="SAM" id="Phobius"/>
    </source>
</evidence>
<dbReference type="InterPro" id="IPR052534">
    <property type="entry name" value="Extracell_DNA_Util/SecSys_Comp"/>
</dbReference>
<dbReference type="PANTHER" id="PTHR40278">
    <property type="entry name" value="DNA UTILIZATION PROTEIN HOFN"/>
    <property type="match status" value="1"/>
</dbReference>
<proteinExistence type="predicted"/>
<evidence type="ECO:0000313" key="2">
    <source>
        <dbReference type="EMBL" id="SFO44718.1"/>
    </source>
</evidence>
<sequence>MVAVNLLPWRQRRRQQQRRQSLVVLSLLMSALLLVVVQQTWQIHQTRQQVVQAGRVKQQTLATLAEQLAQQKQLLAQLAVVQKKQAKQRQQTAQLAAWQQFWLDLPTLLPDTAWLTRLEKRDNHLNLEGQARDMASVRQFRQQLTHVALFSQVKQGGVKRQAGGSYRFSLRAEVQEVADE</sequence>
<organism evidence="2 3">
    <name type="scientific">Candidatus Pantoea varia</name>
    <dbReference type="NCBI Taxonomy" id="1881036"/>
    <lineage>
        <taxon>Bacteria</taxon>
        <taxon>Pseudomonadati</taxon>
        <taxon>Pseudomonadota</taxon>
        <taxon>Gammaproteobacteria</taxon>
        <taxon>Enterobacterales</taxon>
        <taxon>Erwiniaceae</taxon>
        <taxon>Pantoea</taxon>
    </lineage>
</organism>
<name>A0A1I5H8R6_9GAMM</name>
<keyword evidence="1" id="KW-1133">Transmembrane helix</keyword>
<keyword evidence="1" id="KW-0812">Transmembrane</keyword>
<dbReference type="PANTHER" id="PTHR40278:SF1">
    <property type="entry name" value="DNA UTILIZATION PROTEIN HOFN"/>
    <property type="match status" value="1"/>
</dbReference>
<dbReference type="InterPro" id="IPR007813">
    <property type="entry name" value="PilN"/>
</dbReference>
<accession>A0A1I5H8R6</accession>
<evidence type="ECO:0000313" key="3">
    <source>
        <dbReference type="Proteomes" id="UP000198968"/>
    </source>
</evidence>
<keyword evidence="1" id="KW-0472">Membrane</keyword>
<dbReference type="Pfam" id="PF05137">
    <property type="entry name" value="PilN"/>
    <property type="match status" value="1"/>
</dbReference>
<reference evidence="3" key="1">
    <citation type="submission" date="2016-10" db="EMBL/GenBank/DDBJ databases">
        <authorList>
            <person name="Varghese N."/>
            <person name="Submissions S."/>
        </authorList>
    </citation>
    <scope>NUCLEOTIDE SEQUENCE [LARGE SCALE GENOMIC DNA]</scope>
    <source>
        <strain evidence="3">OV426</strain>
    </source>
</reference>
<dbReference type="OrthoDB" id="6519106at2"/>
<dbReference type="RefSeq" id="WP_090966766.1">
    <property type="nucleotide sequence ID" value="NZ_FOVG01000006.1"/>
</dbReference>
<feature type="transmembrane region" description="Helical" evidence="1">
    <location>
        <begin position="21"/>
        <end position="41"/>
    </location>
</feature>
<protein>
    <submittedName>
        <fullName evidence="2">Pilus assembly protein HofN</fullName>
    </submittedName>
</protein>
<dbReference type="EMBL" id="FOVG01000006">
    <property type="protein sequence ID" value="SFO44718.1"/>
    <property type="molecule type" value="Genomic_DNA"/>
</dbReference>